<feature type="transmembrane region" description="Helical" evidence="1">
    <location>
        <begin position="306"/>
        <end position="328"/>
    </location>
</feature>
<reference evidence="2 5" key="1">
    <citation type="journal article" date="2020" name="Science">
        <title>Unexpected conservation and global transmission of agrobacterial virulence plasmids.</title>
        <authorList>
            <person name="Weisberg A.J."/>
            <person name="Davis E.W. 2nd"/>
            <person name="Tabima J."/>
            <person name="Belcher M.S."/>
            <person name="Miller M."/>
            <person name="Kuo C.H."/>
            <person name="Loper J.E."/>
            <person name="Grunwald N.J."/>
            <person name="Putnam M.L."/>
            <person name="Chang J.H."/>
        </authorList>
    </citation>
    <scope>NUCLEOTIDE SEQUENCE [LARGE SCALE GENOMIC DNA]</scope>
    <source>
        <strain evidence="2 5">A19/93</strain>
    </source>
</reference>
<organism evidence="3 4">
    <name type="scientific">Agrobacterium rubi</name>
    <dbReference type="NCBI Taxonomy" id="28099"/>
    <lineage>
        <taxon>Bacteria</taxon>
        <taxon>Pseudomonadati</taxon>
        <taxon>Pseudomonadota</taxon>
        <taxon>Alphaproteobacteria</taxon>
        <taxon>Hyphomicrobiales</taxon>
        <taxon>Rhizobiaceae</taxon>
        <taxon>Rhizobium/Agrobacterium group</taxon>
        <taxon>Agrobacterium</taxon>
    </lineage>
</organism>
<name>A0AAE7RBJ3_9HYPH</name>
<feature type="transmembrane region" description="Helical" evidence="1">
    <location>
        <begin position="340"/>
        <end position="361"/>
    </location>
</feature>
<dbReference type="InterPro" id="IPR032809">
    <property type="entry name" value="Put_HupE_UreJ"/>
</dbReference>
<feature type="transmembrane region" description="Helical" evidence="1">
    <location>
        <begin position="220"/>
        <end position="243"/>
    </location>
</feature>
<evidence type="ECO:0000313" key="2">
    <source>
        <dbReference type="EMBL" id="NTF39766.1"/>
    </source>
</evidence>
<dbReference type="Pfam" id="PF13795">
    <property type="entry name" value="HupE_UreJ_2"/>
    <property type="match status" value="1"/>
</dbReference>
<evidence type="ECO:0000313" key="4">
    <source>
        <dbReference type="Proteomes" id="UP000663912"/>
    </source>
</evidence>
<keyword evidence="3" id="KW-0614">Plasmid</keyword>
<evidence type="ECO:0000313" key="5">
    <source>
        <dbReference type="Proteomes" id="UP000822331"/>
    </source>
</evidence>
<dbReference type="RefSeq" id="WP_065700955.1">
    <property type="nucleotide sequence ID" value="NZ_CP049208.1"/>
</dbReference>
<feature type="transmembrane region" description="Helical" evidence="1">
    <location>
        <begin position="279"/>
        <end position="299"/>
    </location>
</feature>
<proteinExistence type="predicted"/>
<accession>A0AAE7RBJ3</accession>
<dbReference type="EMBL" id="CP049208">
    <property type="protein sequence ID" value="QTG03392.1"/>
    <property type="molecule type" value="Genomic_DNA"/>
</dbReference>
<evidence type="ECO:0000313" key="3">
    <source>
        <dbReference type="EMBL" id="QTG03392.1"/>
    </source>
</evidence>
<gene>
    <name evidence="2" type="ORF">G6L72_24050</name>
    <name evidence="3" type="ORF">G6M88_23355</name>
</gene>
<protein>
    <submittedName>
        <fullName evidence="3">HupE/UreJ family protein</fullName>
    </submittedName>
</protein>
<evidence type="ECO:0000256" key="1">
    <source>
        <dbReference type="SAM" id="Phobius"/>
    </source>
</evidence>
<keyword evidence="1" id="KW-0472">Membrane</keyword>
<dbReference type="EMBL" id="JAAMCP010000017">
    <property type="protein sequence ID" value="NTF39766.1"/>
    <property type="molecule type" value="Genomic_DNA"/>
</dbReference>
<keyword evidence="1" id="KW-0812">Transmembrane</keyword>
<dbReference type="KEGG" id="arui:G6M88_23355"/>
<keyword evidence="1" id="KW-1133">Transmembrane helix</keyword>
<reference evidence="3" key="2">
    <citation type="submission" date="2020-02" db="EMBL/GenBank/DDBJ databases">
        <title>Unexpected conservation and global transmission of agrobacterial virulence plasmids.</title>
        <authorList>
            <person name="Weisberg A.J."/>
            <person name="Davis E.W. II"/>
            <person name="Tabima J.R."/>
            <person name="Belcher M.S."/>
            <person name="Miller M."/>
            <person name="Kuo C.-H."/>
            <person name="Loper J.E."/>
            <person name="Grunwald N.J."/>
            <person name="Putnam M.L."/>
            <person name="Chang J.H."/>
        </authorList>
    </citation>
    <scope>NUCLEOTIDE SEQUENCE</scope>
    <source>
        <strain evidence="3">W2/73</strain>
        <plasmid evidence="3">pW2_73_1</plasmid>
    </source>
</reference>
<geneLocation type="plasmid" evidence="3 4">
    <name>pW2_73_1</name>
</geneLocation>
<dbReference type="AlphaFoldDB" id="A0AAE7RBJ3"/>
<dbReference type="Proteomes" id="UP000822331">
    <property type="component" value="Unassembled WGS sequence"/>
</dbReference>
<sequence>MPNSVVKLNVGSKFIAGDIAVPLIELDLAMGTDFRHDPIAAVTVAQDRIRDYFAEHLRVATPDGSPWTVSIKDIDLQKTIGDANASYVELTAKVVMSPPEGTSVRALMLNYDAVIHKVATHSALVIVGEDWLTGQIDVHGDPIFVGVIRVNPIDNTIAPLPVNLSKGSYWRGFLAMLQLGMSHISEGTDHILFLLTLLLPAPLLPVNGRWNGKACTRGALFYVFKIVTAFTIGHSMALIIASLLRLNLSHQPIEVIIAGTILVSAIHVLRPIFPGRGFIIAGMFGLVHGMAFSFTLAALNLSTAQLVVSLVGFNLGIELFQLAIVALVLPSMLLFAGSGYYAPVRIAGSVIAMVASVGWIADRLDIDWQFLLTR</sequence>
<dbReference type="Proteomes" id="UP000663912">
    <property type="component" value="Plasmid pW2_73_1"/>
</dbReference>
<feature type="transmembrane region" description="Helical" evidence="1">
    <location>
        <begin position="255"/>
        <end position="273"/>
    </location>
</feature>
<keyword evidence="5" id="KW-1185">Reference proteome</keyword>